<name>D5A7R2_DROME</name>
<accession>D5A7R2</accession>
<reference evidence="1" key="1">
    <citation type="submission" date="2010-04" db="EMBL/GenBank/DDBJ databases">
        <authorList>
            <person name="Carlson J."/>
            <person name="Booth B."/>
            <person name="Frise E."/>
            <person name="Sandler J."/>
            <person name="Wan K."/>
            <person name="Yu C."/>
            <person name="Celniker S."/>
        </authorList>
    </citation>
    <scope>NUCLEOTIDE SEQUENCE</scope>
</reference>
<proteinExistence type="evidence at transcript level"/>
<dbReference type="EMBL" id="BT122189">
    <property type="protein sequence ID" value="ADE60663.1"/>
    <property type="molecule type" value="mRNA"/>
</dbReference>
<organism evidence="1">
    <name type="scientific">Drosophila melanogaster</name>
    <name type="common">Fruit fly</name>
    <dbReference type="NCBI Taxonomy" id="7227"/>
    <lineage>
        <taxon>Eukaryota</taxon>
        <taxon>Metazoa</taxon>
        <taxon>Ecdysozoa</taxon>
        <taxon>Arthropoda</taxon>
        <taxon>Hexapoda</taxon>
        <taxon>Insecta</taxon>
        <taxon>Pterygota</taxon>
        <taxon>Neoptera</taxon>
        <taxon>Endopterygota</taxon>
        <taxon>Diptera</taxon>
        <taxon>Brachycera</taxon>
        <taxon>Muscomorpha</taxon>
        <taxon>Ephydroidea</taxon>
        <taxon>Drosophilidae</taxon>
        <taxon>Drosophila</taxon>
        <taxon>Sophophora</taxon>
    </lineage>
</organism>
<feature type="non-terminal residue" evidence="1">
    <location>
        <position position="1"/>
    </location>
</feature>
<dbReference type="AlphaFoldDB" id="D5A7R2"/>
<sequence>ISRQKKKKKRRDCLFCFDIFEGRWSRLILCRISMTWVTLRWTLRHSASELHGLA</sequence>
<evidence type="ECO:0000313" key="1">
    <source>
        <dbReference type="EMBL" id="ADE60663.1"/>
    </source>
</evidence>
<protein>
    <submittedName>
        <fullName evidence="1">MIP20717p</fullName>
    </submittedName>
</protein>